<evidence type="ECO:0000313" key="2">
    <source>
        <dbReference type="Proteomes" id="UP000198878"/>
    </source>
</evidence>
<dbReference type="EMBL" id="FNUJ01000001">
    <property type="protein sequence ID" value="SEF20802.1"/>
    <property type="molecule type" value="Genomic_DNA"/>
</dbReference>
<dbReference type="AlphaFoldDB" id="A0A1H5Q3U5"/>
<dbReference type="Proteomes" id="UP000198878">
    <property type="component" value="Unassembled WGS sequence"/>
</dbReference>
<accession>A0A1H5Q3U5</accession>
<proteinExistence type="predicted"/>
<dbReference type="RefSeq" id="WP_158104200.1">
    <property type="nucleotide sequence ID" value="NZ_FNUJ01000001.1"/>
</dbReference>
<evidence type="ECO:0000313" key="1">
    <source>
        <dbReference type="EMBL" id="SEF20802.1"/>
    </source>
</evidence>
<name>A0A1H5Q3U5_9PSEU</name>
<dbReference type="STRING" id="218821.SAMN05421837_101549"/>
<sequence>MTTPVRLVEITGGSGDETVAFVVLSWNVSPGRPASSGRTRSTGEIDHGEIVLRLGL</sequence>
<protein>
    <submittedName>
        <fullName evidence="1">Uncharacterized protein</fullName>
    </submittedName>
</protein>
<reference evidence="2" key="1">
    <citation type="submission" date="2016-10" db="EMBL/GenBank/DDBJ databases">
        <authorList>
            <person name="Varghese N."/>
            <person name="Submissions S."/>
        </authorList>
    </citation>
    <scope>NUCLEOTIDE SEQUENCE [LARGE SCALE GENOMIC DNA]</scope>
    <source>
        <strain evidence="2">DSM 44654</strain>
    </source>
</reference>
<gene>
    <name evidence="1" type="ORF">SAMN05421837_101549</name>
</gene>
<organism evidence="1 2">
    <name type="scientific">Amycolatopsis pretoriensis</name>
    <dbReference type="NCBI Taxonomy" id="218821"/>
    <lineage>
        <taxon>Bacteria</taxon>
        <taxon>Bacillati</taxon>
        <taxon>Actinomycetota</taxon>
        <taxon>Actinomycetes</taxon>
        <taxon>Pseudonocardiales</taxon>
        <taxon>Pseudonocardiaceae</taxon>
        <taxon>Amycolatopsis</taxon>
    </lineage>
</organism>
<keyword evidence="2" id="KW-1185">Reference proteome</keyword>